<dbReference type="Proteomes" id="UP001235939">
    <property type="component" value="Chromosome 10"/>
</dbReference>
<evidence type="ECO:0000313" key="7">
    <source>
        <dbReference type="Proteomes" id="UP001235939"/>
    </source>
</evidence>
<evidence type="ECO:0000256" key="4">
    <source>
        <dbReference type="SAM" id="MobiDB-lite"/>
    </source>
</evidence>
<evidence type="ECO:0000256" key="1">
    <source>
        <dbReference type="ARBA" id="ARBA00022741"/>
    </source>
</evidence>
<dbReference type="CDD" id="cd17300">
    <property type="entry name" value="PIPKc_PIKfyve"/>
    <property type="match status" value="1"/>
</dbReference>
<feature type="region of interest" description="Disordered" evidence="4">
    <location>
        <begin position="453"/>
        <end position="474"/>
    </location>
</feature>
<evidence type="ECO:0000313" key="6">
    <source>
        <dbReference type="EMBL" id="UYV73169.1"/>
    </source>
</evidence>
<feature type="compositionally biased region" description="Basic and acidic residues" evidence="4">
    <location>
        <begin position="159"/>
        <end position="168"/>
    </location>
</feature>
<feature type="region of interest" description="Disordered" evidence="4">
    <location>
        <begin position="259"/>
        <end position="280"/>
    </location>
</feature>
<dbReference type="SUPFAM" id="SSF56104">
    <property type="entry name" value="SAICAR synthase-like"/>
    <property type="match status" value="1"/>
</dbReference>
<organism evidence="6 7">
    <name type="scientific">Cordylochernes scorpioides</name>
    <dbReference type="NCBI Taxonomy" id="51811"/>
    <lineage>
        <taxon>Eukaryota</taxon>
        <taxon>Metazoa</taxon>
        <taxon>Ecdysozoa</taxon>
        <taxon>Arthropoda</taxon>
        <taxon>Chelicerata</taxon>
        <taxon>Arachnida</taxon>
        <taxon>Pseudoscorpiones</taxon>
        <taxon>Cheliferoidea</taxon>
        <taxon>Chernetidae</taxon>
        <taxon>Cordylochernes</taxon>
    </lineage>
</organism>
<dbReference type="Gene3D" id="3.30.800.10">
    <property type="entry name" value="Phosphatidylinositol Phosphate Kinase II Beta"/>
    <property type="match status" value="1"/>
</dbReference>
<keyword evidence="7" id="KW-1185">Reference proteome</keyword>
<feature type="compositionally biased region" description="Polar residues" evidence="4">
    <location>
        <begin position="383"/>
        <end position="392"/>
    </location>
</feature>
<feature type="compositionally biased region" description="Basic and acidic residues" evidence="4">
    <location>
        <begin position="271"/>
        <end position="280"/>
    </location>
</feature>
<dbReference type="SMART" id="SM00330">
    <property type="entry name" value="PIPKc"/>
    <property type="match status" value="1"/>
</dbReference>
<gene>
    <name evidence="6" type="ORF">LAZ67_10002078</name>
</gene>
<keyword evidence="1 3" id="KW-0547">Nucleotide-binding</keyword>
<accession>A0ABY6KWB4</accession>
<dbReference type="InterPro" id="IPR044769">
    <property type="entry name" value="PIKfyve_PIPKc"/>
</dbReference>
<evidence type="ECO:0000256" key="2">
    <source>
        <dbReference type="ARBA" id="ARBA00022840"/>
    </source>
</evidence>
<dbReference type="PANTHER" id="PTHR45748:SF7">
    <property type="entry name" value="1-PHOSPHATIDYLINOSITOL 3-PHOSPHATE 5-KINASE-RELATED"/>
    <property type="match status" value="1"/>
</dbReference>
<feature type="region of interest" description="Disordered" evidence="4">
    <location>
        <begin position="68"/>
        <end position="87"/>
    </location>
</feature>
<sequence length="756" mass="85857">MMLLTTVHARGYEVFNLIKEKLNSLQQDCADSQFDQMLNEMNECHQGLETEGSSQMPLSENSLRPSLMEVPEETNTSPISIGPLRSKSLQNLSETNVKEPLVRADSAPGSLWNPAKDPTWASPSAHFDEMKRYLPKKVETLLRHRRSISQIQANPPASTRHERSRSDGSETIMATMPSRIKVCGKRKRRPWLGDLPIFRNHAPQQREQRLFEVKPFCPGFDFVSHRYGGSTNLHQVLCEKRIQGCRKFLDVANSLRGCHHEPMTTNPPASTRHERSRSDGSETIMATMPSRIKVCGKRKRRPWLGDLPILRNHTPQQHEQWLFEVKPFCPCFDIVSHRYGGSTNLHQVLCEKRIQGCRRRVFEWIKCFKESREETADKERSGRLSTSTTPEKSGQGVGTAVVASKHPDVQIPIVVHDDDPGSLIAYVLTSKDYETQLQELNVAASVLKEGTSSSQLVQSPNQSGAGSVGPSPECKQQHIEVQASDPTLRIYCKIYFAEHFRRLRALVLPQGEERFIRSLASCIPWAARGGKSGLKFRKTKDDRFVLKEMSKLEIQSFLEFGPHYLNYIYKACTQQMPTVLGKIMGVYRIGYKNSVNNTSHRADVLVMENLFYGRCISQKFDLKGSVRNRLVSPNTSRQDPGEIVLLDENLLKMLTLAINNDARFLCEQSVMDYSLLVGVDDLNKELVVGIIDYIRTFTWDKKLEMVVKSSGILGGHGKLPTVVSPEIYQARFCEAMDKYFLYVPDRWFTLGKDLAH</sequence>
<protein>
    <submittedName>
        <fullName evidence="6">PIKFYVE</fullName>
    </submittedName>
</protein>
<dbReference type="PROSITE" id="PS51455">
    <property type="entry name" value="PIPK"/>
    <property type="match status" value="1"/>
</dbReference>
<dbReference type="InterPro" id="IPR027483">
    <property type="entry name" value="PInositol-4-P-4/5-kinase_C_sf"/>
</dbReference>
<proteinExistence type="predicted"/>
<dbReference type="InterPro" id="IPR002498">
    <property type="entry name" value="PInositol-4-P-4/5-kinase_core"/>
</dbReference>
<evidence type="ECO:0000259" key="5">
    <source>
        <dbReference type="PROSITE" id="PS51455"/>
    </source>
</evidence>
<feature type="compositionally biased region" description="Polar residues" evidence="4">
    <location>
        <begin position="453"/>
        <end position="465"/>
    </location>
</feature>
<feature type="compositionally biased region" description="Polar residues" evidence="4">
    <location>
        <begin position="148"/>
        <end position="157"/>
    </location>
</feature>
<keyword evidence="2 3" id="KW-0067">ATP-binding</keyword>
<feature type="region of interest" description="Disordered" evidence="4">
    <location>
        <begin position="146"/>
        <end position="169"/>
    </location>
</feature>
<name>A0ABY6KWB4_9ARAC</name>
<reference evidence="6 7" key="1">
    <citation type="submission" date="2022-01" db="EMBL/GenBank/DDBJ databases">
        <title>A chromosomal length assembly of Cordylochernes scorpioides.</title>
        <authorList>
            <person name="Zeh D."/>
            <person name="Zeh J."/>
        </authorList>
    </citation>
    <scope>NUCLEOTIDE SEQUENCE [LARGE SCALE GENOMIC DNA]</scope>
    <source>
        <strain evidence="6">IN4F17</strain>
        <tissue evidence="6">Whole Body</tissue>
    </source>
</reference>
<dbReference type="EMBL" id="CP092872">
    <property type="protein sequence ID" value="UYV73169.1"/>
    <property type="molecule type" value="Genomic_DNA"/>
</dbReference>
<dbReference type="Gene3D" id="3.30.810.10">
    <property type="entry name" value="2-Layer Sandwich"/>
    <property type="match status" value="1"/>
</dbReference>
<dbReference type="Pfam" id="PF01504">
    <property type="entry name" value="PIP5K"/>
    <property type="match status" value="2"/>
</dbReference>
<feature type="region of interest" description="Disordered" evidence="4">
    <location>
        <begin position="375"/>
        <end position="397"/>
    </location>
</feature>
<feature type="domain" description="PIPK" evidence="5">
    <location>
        <begin position="430"/>
        <end position="740"/>
    </location>
</feature>
<evidence type="ECO:0000256" key="3">
    <source>
        <dbReference type="PROSITE-ProRule" id="PRU00781"/>
    </source>
</evidence>
<keyword evidence="3" id="KW-0418">Kinase</keyword>
<dbReference type="PANTHER" id="PTHR45748">
    <property type="entry name" value="1-PHOSPHATIDYLINOSITOL 3-PHOSPHATE 5-KINASE-RELATED"/>
    <property type="match status" value="1"/>
</dbReference>
<dbReference type="InterPro" id="IPR027484">
    <property type="entry name" value="PInositol-4-P-5-kinase_N"/>
</dbReference>
<keyword evidence="3" id="KW-0808">Transferase</keyword>